<accession>A0AAU6W103</accession>
<evidence type="ECO:0000313" key="1">
    <source>
        <dbReference type="EMBL" id="XAI69957.1"/>
    </source>
</evidence>
<protein>
    <submittedName>
        <fullName evidence="1">Replicative clamp</fullName>
    </submittedName>
</protein>
<reference evidence="1" key="1">
    <citation type="journal article" date="2024" name="J. Gen. Virol.">
        <title>Novel phages of Pseudomonas syringae unveil numerous potential auxiliary metabolic genes.</title>
        <authorList>
            <person name="Feltin C."/>
            <person name="Garneau J.R."/>
            <person name="Morris C.E."/>
            <person name="Berard A."/>
            <person name="Torres-Barcelo C."/>
        </authorList>
    </citation>
    <scope>NUCLEOTIDE SEQUENCE</scope>
</reference>
<organism evidence="1">
    <name type="scientific">Pseudomonas phage Pavpe01</name>
    <dbReference type="NCBI Taxonomy" id="3138545"/>
    <lineage>
        <taxon>Viruses</taxon>
    </lineage>
</organism>
<sequence>MAAKNPGRARARKAKEQTAASGLIAALKFVSSAQKKGGHIYQQHVVIQNKTISAYDGLLTIGQVIEEDLEACPQSDLLAAALGKCGERFSISKGDNGRLTITSGKFRAVVPCVESASMPLCMPDPSIAVIDDRIKAGFSAVMGLATEGAQHVVSASVLLQGGSVVATNRIVVLEYWHGIDLPPGLVIPKAAAQVIAKCDRPLCGFGYSASSATFWFEDGSFIKTQLFSEQWPNVDALLNKNVNPWPLPDGFFDAVKAVSSFTDTGNVYFTPTEMRSHPDGLDGAQYEIEGLPDKLAFNGKLLLLVEPYMMSADFTSYNGQAFFFGDGVRGAIAGIIN</sequence>
<dbReference type="EMBL" id="PP179316">
    <property type="protein sequence ID" value="XAI69957.1"/>
    <property type="molecule type" value="Genomic_DNA"/>
</dbReference>
<gene>
    <name evidence="1" type="ORF">Pavpe01_00045</name>
</gene>
<name>A0AAU6W103_9VIRU</name>
<proteinExistence type="predicted"/>